<gene>
    <name evidence="5" type="ORF">GRI39_02780</name>
</gene>
<dbReference type="PANTHER" id="PTHR43673:SF10">
    <property type="entry name" value="NADH DEHYDROGENASE_NAD(P)H NITROREDUCTASE XCC3605-RELATED"/>
    <property type="match status" value="1"/>
</dbReference>
<dbReference type="Pfam" id="PF00881">
    <property type="entry name" value="Nitroreductase"/>
    <property type="match status" value="2"/>
</dbReference>
<dbReference type="OrthoDB" id="9802510at2"/>
<dbReference type="InterPro" id="IPR029479">
    <property type="entry name" value="Nitroreductase"/>
</dbReference>
<dbReference type="SUPFAM" id="SSF55469">
    <property type="entry name" value="FMN-dependent nitroreductase-like"/>
    <property type="match status" value="1"/>
</dbReference>
<dbReference type="InterPro" id="IPR000415">
    <property type="entry name" value="Nitroreductase-like"/>
</dbReference>
<feature type="domain" description="Nitroreductase" evidence="4">
    <location>
        <begin position="60"/>
        <end position="99"/>
    </location>
</feature>
<keyword evidence="2" id="KW-0560">Oxidoreductase</keyword>
<sequence>MNIWRWLKQRWNDGKTYRFPRHLLLKPPYEITQPHSSQGKTVSSSTPRVPTHDIHSIFTDRWSPRAFDGKMLEESAVLRLIEAARWAPSAYNIQPWQFCYSLRGDENWDAFLDILIPFNKSWAENSSALIFVISDTFTREKDGSPKAISPSHSFDAGAAWAQLALQATFDGLHVHGMTGFDSAKAIKTLNVPEGYKVEAAIAIGTMGDASSLPDGLREREAPSDRKPLSEIARHGPLSA</sequence>
<evidence type="ECO:0000313" key="5">
    <source>
        <dbReference type="EMBL" id="MXP24972.1"/>
    </source>
</evidence>
<dbReference type="GO" id="GO:0016491">
    <property type="term" value="F:oxidoreductase activity"/>
    <property type="evidence" value="ECO:0007669"/>
    <property type="project" value="UniProtKB-KW"/>
</dbReference>
<comment type="similarity">
    <text evidence="1">Belongs to the nitroreductase family.</text>
</comment>
<name>A0A845A3X6_9SPHN</name>
<dbReference type="Gene3D" id="3.40.109.10">
    <property type="entry name" value="NADH Oxidase"/>
    <property type="match status" value="1"/>
</dbReference>
<protein>
    <submittedName>
        <fullName evidence="5">Nitroreductase</fullName>
    </submittedName>
</protein>
<comment type="caution">
    <text evidence="5">The sequence shown here is derived from an EMBL/GenBank/DDBJ whole genome shotgun (WGS) entry which is preliminary data.</text>
</comment>
<evidence type="ECO:0000256" key="3">
    <source>
        <dbReference type="SAM" id="MobiDB-lite"/>
    </source>
</evidence>
<feature type="region of interest" description="Disordered" evidence="3">
    <location>
        <begin position="211"/>
        <end position="239"/>
    </location>
</feature>
<feature type="domain" description="Nitroreductase" evidence="4">
    <location>
        <begin position="121"/>
        <end position="204"/>
    </location>
</feature>
<evidence type="ECO:0000313" key="6">
    <source>
        <dbReference type="Proteomes" id="UP000460561"/>
    </source>
</evidence>
<evidence type="ECO:0000259" key="4">
    <source>
        <dbReference type="Pfam" id="PF00881"/>
    </source>
</evidence>
<dbReference type="AlphaFoldDB" id="A0A845A3X6"/>
<reference evidence="5 6" key="1">
    <citation type="submission" date="2019-12" db="EMBL/GenBank/DDBJ databases">
        <title>Genomic-based taxomic classification of the family Erythrobacteraceae.</title>
        <authorList>
            <person name="Xu L."/>
        </authorList>
    </citation>
    <scope>NUCLEOTIDE SEQUENCE [LARGE SCALE GENOMIC DNA]</scope>
    <source>
        <strain evidence="5 6">DSM 18604</strain>
    </source>
</reference>
<dbReference type="EMBL" id="WTYQ01000001">
    <property type="protein sequence ID" value="MXP24972.1"/>
    <property type="molecule type" value="Genomic_DNA"/>
</dbReference>
<keyword evidence="6" id="KW-1185">Reference proteome</keyword>
<organism evidence="5 6">
    <name type="scientific">Altericroceibacterium indicum</name>
    <dbReference type="NCBI Taxonomy" id="374177"/>
    <lineage>
        <taxon>Bacteria</taxon>
        <taxon>Pseudomonadati</taxon>
        <taxon>Pseudomonadota</taxon>
        <taxon>Alphaproteobacteria</taxon>
        <taxon>Sphingomonadales</taxon>
        <taxon>Erythrobacteraceae</taxon>
        <taxon>Altericroceibacterium</taxon>
    </lineage>
</organism>
<dbReference type="CDD" id="cd02138">
    <property type="entry name" value="TdsD-like"/>
    <property type="match status" value="1"/>
</dbReference>
<feature type="compositionally biased region" description="Basic and acidic residues" evidence="3">
    <location>
        <begin position="215"/>
        <end position="233"/>
    </location>
</feature>
<proteinExistence type="inferred from homology"/>
<dbReference type="Proteomes" id="UP000460561">
    <property type="component" value="Unassembled WGS sequence"/>
</dbReference>
<accession>A0A845A3X6</accession>
<evidence type="ECO:0000256" key="2">
    <source>
        <dbReference type="ARBA" id="ARBA00023002"/>
    </source>
</evidence>
<dbReference type="PANTHER" id="PTHR43673">
    <property type="entry name" value="NAD(P)H NITROREDUCTASE YDGI-RELATED"/>
    <property type="match status" value="1"/>
</dbReference>
<evidence type="ECO:0000256" key="1">
    <source>
        <dbReference type="ARBA" id="ARBA00007118"/>
    </source>
</evidence>